<evidence type="ECO:0000313" key="3">
    <source>
        <dbReference type="EMBL" id="QGU94473.1"/>
    </source>
</evidence>
<evidence type="ECO:0000256" key="1">
    <source>
        <dbReference type="ARBA" id="ARBA00022729"/>
    </source>
</evidence>
<accession>A0A6I6EPZ5</accession>
<organism evidence="3 4">
    <name type="scientific">Clostridium bovifaecis</name>
    <dbReference type="NCBI Taxonomy" id="2184719"/>
    <lineage>
        <taxon>Bacteria</taxon>
        <taxon>Bacillati</taxon>
        <taxon>Bacillota</taxon>
        <taxon>Clostridia</taxon>
        <taxon>Eubacteriales</taxon>
        <taxon>Clostridiaceae</taxon>
        <taxon>Clostridium</taxon>
    </lineage>
</organism>
<dbReference type="Pfam" id="PF13205">
    <property type="entry name" value="Big_5"/>
    <property type="match status" value="1"/>
</dbReference>
<name>A0A6I6EPZ5_9CLOT</name>
<reference evidence="3 4" key="1">
    <citation type="submission" date="2019-12" db="EMBL/GenBank/DDBJ databases">
        <title>Genome sequenceing of Clostridium bovifaecis.</title>
        <authorList>
            <person name="Yao Y."/>
        </authorList>
    </citation>
    <scope>NUCLEOTIDE SEQUENCE [LARGE SCALE GENOMIC DNA]</scope>
    <source>
        <strain evidence="3 4">BXX</strain>
    </source>
</reference>
<dbReference type="Proteomes" id="UP000422764">
    <property type="component" value="Chromosome"/>
</dbReference>
<feature type="domain" description="SbsA Ig-like" evidence="2">
    <location>
        <begin position="2"/>
        <end position="81"/>
    </location>
</feature>
<dbReference type="Gene3D" id="2.60.40.1220">
    <property type="match status" value="1"/>
</dbReference>
<proteinExistence type="predicted"/>
<dbReference type="AlphaFoldDB" id="A0A6I6EPZ5"/>
<evidence type="ECO:0000259" key="2">
    <source>
        <dbReference type="Pfam" id="PF13205"/>
    </source>
</evidence>
<dbReference type="InterPro" id="IPR032812">
    <property type="entry name" value="SbsA_Ig"/>
</dbReference>
<dbReference type="EMBL" id="CP046522">
    <property type="protein sequence ID" value="QGU94473.1"/>
    <property type="molecule type" value="Genomic_DNA"/>
</dbReference>
<keyword evidence="1" id="KW-0732">Signal</keyword>
<sequence length="88" mass="10046">MTITFNKDLDKKTLTKESIYVEDSKGNKIEVALKYNATTKTVTVIPSKYYNSGETYYLYITDKLLSTDGKAINKKIKYSFKIGTTNIK</sequence>
<gene>
    <name evidence="3" type="ORF">GOM49_04585</name>
</gene>
<protein>
    <recommendedName>
        <fullName evidence="2">SbsA Ig-like domain-containing protein</fullName>
    </recommendedName>
</protein>
<keyword evidence="4" id="KW-1185">Reference proteome</keyword>
<dbReference type="InterPro" id="IPR014755">
    <property type="entry name" value="Cu-Rt/internalin_Ig-like"/>
</dbReference>
<evidence type="ECO:0000313" key="4">
    <source>
        <dbReference type="Proteomes" id="UP000422764"/>
    </source>
</evidence>